<feature type="transmembrane region" description="Helical" evidence="1">
    <location>
        <begin position="12"/>
        <end position="30"/>
    </location>
</feature>
<evidence type="ECO:0000259" key="2">
    <source>
        <dbReference type="Pfam" id="PF04892"/>
    </source>
</evidence>
<name>A0ABQ6GBB6_9BACL</name>
<dbReference type="PANTHER" id="PTHR36834">
    <property type="entry name" value="MEMBRANE PROTEIN-RELATED"/>
    <property type="match status" value="1"/>
</dbReference>
<keyword evidence="1" id="KW-1133">Transmembrane helix</keyword>
<dbReference type="EMBL" id="BSSQ01000003">
    <property type="protein sequence ID" value="GLX66558.1"/>
    <property type="molecule type" value="Genomic_DNA"/>
</dbReference>
<keyword evidence="1" id="KW-0472">Membrane</keyword>
<reference evidence="3 4" key="1">
    <citation type="submission" date="2023-03" db="EMBL/GenBank/DDBJ databases">
        <title>Draft genome sequence of the bacteria which degrade cell wall of Tricholomamatutake.</title>
        <authorList>
            <person name="Konishi Y."/>
            <person name="Fukuta Y."/>
            <person name="Shirasaka N."/>
        </authorList>
    </citation>
    <scope>NUCLEOTIDE SEQUENCE [LARGE SCALE GENOMIC DNA]</scope>
    <source>
        <strain evidence="4">mu1</strain>
    </source>
</reference>
<accession>A0ABQ6GBB6</accession>
<dbReference type="Pfam" id="PF04892">
    <property type="entry name" value="VanZ"/>
    <property type="match status" value="1"/>
</dbReference>
<evidence type="ECO:0000313" key="4">
    <source>
        <dbReference type="Proteomes" id="UP001157114"/>
    </source>
</evidence>
<evidence type="ECO:0000313" key="3">
    <source>
        <dbReference type="EMBL" id="GLX66558.1"/>
    </source>
</evidence>
<dbReference type="Proteomes" id="UP001157114">
    <property type="component" value="Unassembled WGS sequence"/>
</dbReference>
<gene>
    <name evidence="3" type="ORF">MU1_09020</name>
</gene>
<proteinExistence type="predicted"/>
<feature type="transmembrane region" description="Helical" evidence="1">
    <location>
        <begin position="138"/>
        <end position="154"/>
    </location>
</feature>
<feature type="transmembrane region" description="Helical" evidence="1">
    <location>
        <begin position="107"/>
        <end position="132"/>
    </location>
</feature>
<dbReference type="RefSeq" id="WP_284237255.1">
    <property type="nucleotide sequence ID" value="NZ_BSSQ01000003.1"/>
</dbReference>
<dbReference type="InterPro" id="IPR006976">
    <property type="entry name" value="VanZ-like"/>
</dbReference>
<dbReference type="PANTHER" id="PTHR36834:SF1">
    <property type="entry name" value="INTEGRAL MEMBRANE PROTEIN"/>
    <property type="match status" value="1"/>
</dbReference>
<keyword evidence="4" id="KW-1185">Reference proteome</keyword>
<organism evidence="3 4">
    <name type="scientific">Paenibacillus glycanilyticus</name>
    <dbReference type="NCBI Taxonomy" id="126569"/>
    <lineage>
        <taxon>Bacteria</taxon>
        <taxon>Bacillati</taxon>
        <taxon>Bacillota</taxon>
        <taxon>Bacilli</taxon>
        <taxon>Bacillales</taxon>
        <taxon>Paenibacillaceae</taxon>
        <taxon>Paenibacillus</taxon>
    </lineage>
</organism>
<feature type="transmembrane region" description="Helical" evidence="1">
    <location>
        <begin position="82"/>
        <end position="100"/>
    </location>
</feature>
<dbReference type="InterPro" id="IPR053150">
    <property type="entry name" value="Teicoplanin_resist-assoc"/>
</dbReference>
<evidence type="ECO:0000256" key="1">
    <source>
        <dbReference type="SAM" id="Phobius"/>
    </source>
</evidence>
<sequence>MMKYTRGTISSVFFLFYLYVLLKVILFKFGSVNLEFLWHQLHWSLNNPEYMDYGLQRANFTPFKTIEGNIAGLSDTHEQVNFIGNIAIFIPCGVFIRLWANRTWGSFLGAASLSFGLSFALECSQLVFSMGSFDVDDLILNGLGGLLGWVLLAPRKGKAFAQV</sequence>
<protein>
    <recommendedName>
        <fullName evidence="2">VanZ-like domain-containing protein</fullName>
    </recommendedName>
</protein>
<comment type="caution">
    <text evidence="3">The sequence shown here is derived from an EMBL/GenBank/DDBJ whole genome shotgun (WGS) entry which is preliminary data.</text>
</comment>
<feature type="domain" description="VanZ-like" evidence="2">
    <location>
        <begin position="14"/>
        <end position="152"/>
    </location>
</feature>
<keyword evidence="1" id="KW-0812">Transmembrane</keyword>